<dbReference type="PIRSF" id="PIRSF500136">
    <property type="entry name" value="UDP_ManNAc_DH"/>
    <property type="match status" value="1"/>
</dbReference>
<dbReference type="InterPro" id="IPR001732">
    <property type="entry name" value="UDP-Glc/GDP-Man_DH_N"/>
</dbReference>
<dbReference type="GO" id="GO:0051287">
    <property type="term" value="F:NAD binding"/>
    <property type="evidence" value="ECO:0007669"/>
    <property type="project" value="InterPro"/>
</dbReference>
<dbReference type="InterPro" id="IPR017476">
    <property type="entry name" value="UDP-Glc/GDP-Man"/>
</dbReference>
<dbReference type="Gene3D" id="3.40.50.720">
    <property type="entry name" value="NAD(P)-binding Rossmann-like Domain"/>
    <property type="match status" value="1"/>
</dbReference>
<dbReference type="PANTHER" id="PTHR43491">
    <property type="entry name" value="UDP-N-ACETYL-D-MANNOSAMINE DEHYDROGENASE"/>
    <property type="match status" value="1"/>
</dbReference>
<dbReference type="SUPFAM" id="SSF51735">
    <property type="entry name" value="NAD(P)-binding Rossmann-fold domains"/>
    <property type="match status" value="1"/>
</dbReference>
<dbReference type="GO" id="GO:0016628">
    <property type="term" value="F:oxidoreductase activity, acting on the CH-CH group of donors, NAD or NADP as acceptor"/>
    <property type="evidence" value="ECO:0007669"/>
    <property type="project" value="InterPro"/>
</dbReference>
<accession>X0RVI4</accession>
<comment type="caution">
    <text evidence="2">The sequence shown here is derived from an EMBL/GenBank/DDBJ whole genome shotgun (WGS) entry which is preliminary data.</text>
</comment>
<organism evidence="2">
    <name type="scientific">marine sediment metagenome</name>
    <dbReference type="NCBI Taxonomy" id="412755"/>
    <lineage>
        <taxon>unclassified sequences</taxon>
        <taxon>metagenomes</taxon>
        <taxon>ecological metagenomes</taxon>
    </lineage>
</organism>
<proteinExistence type="predicted"/>
<dbReference type="GO" id="GO:0000271">
    <property type="term" value="P:polysaccharide biosynthetic process"/>
    <property type="evidence" value="ECO:0007669"/>
    <property type="project" value="InterPro"/>
</dbReference>
<dbReference type="GO" id="GO:0016616">
    <property type="term" value="F:oxidoreductase activity, acting on the CH-OH group of donors, NAD or NADP as acceptor"/>
    <property type="evidence" value="ECO:0007669"/>
    <property type="project" value="InterPro"/>
</dbReference>
<reference evidence="2" key="1">
    <citation type="journal article" date="2014" name="Front. Microbiol.">
        <title>High frequency of phylogenetically diverse reductive dehalogenase-homologous genes in deep subseafloor sedimentary metagenomes.</title>
        <authorList>
            <person name="Kawai M."/>
            <person name="Futagami T."/>
            <person name="Toyoda A."/>
            <person name="Takaki Y."/>
            <person name="Nishi S."/>
            <person name="Hori S."/>
            <person name="Arai W."/>
            <person name="Tsubouchi T."/>
            <person name="Morono Y."/>
            <person name="Uchiyama I."/>
            <person name="Ito T."/>
            <person name="Fujiyama A."/>
            <person name="Inagaki F."/>
            <person name="Takami H."/>
        </authorList>
    </citation>
    <scope>NUCLEOTIDE SEQUENCE</scope>
    <source>
        <strain evidence="2">Expedition CK06-06</strain>
    </source>
</reference>
<evidence type="ECO:0000313" key="2">
    <source>
        <dbReference type="EMBL" id="GAF72844.1"/>
    </source>
</evidence>
<dbReference type="InterPro" id="IPR028359">
    <property type="entry name" value="UDP_ManNAc/GlcNAc_DH"/>
</dbReference>
<name>X0RVI4_9ZZZZ</name>
<gene>
    <name evidence="2" type="ORF">S01H1_10587</name>
</gene>
<dbReference type="EMBL" id="BARS01005403">
    <property type="protein sequence ID" value="GAF72844.1"/>
    <property type="molecule type" value="Genomic_DNA"/>
</dbReference>
<evidence type="ECO:0000259" key="1">
    <source>
        <dbReference type="Pfam" id="PF03721"/>
    </source>
</evidence>
<protein>
    <recommendedName>
        <fullName evidence="1">UDP-glucose/GDP-mannose dehydrogenase N-terminal domain-containing protein</fullName>
    </recommendedName>
</protein>
<feature type="non-terminal residue" evidence="2">
    <location>
        <position position="112"/>
    </location>
</feature>
<sequence length="112" mass="12334">MIARLLQKIESGKATIGVVGLGYVGLPLVREFTRGGARVIGFDVDPRKVKALMAGRSYIEHIPARAVKEMVKSGRFAATADFRQLRKADCILICVPTPLTKMREPDMTYVEA</sequence>
<dbReference type="AlphaFoldDB" id="X0RVI4"/>
<dbReference type="Pfam" id="PF03721">
    <property type="entry name" value="UDPG_MGDP_dh_N"/>
    <property type="match status" value="1"/>
</dbReference>
<dbReference type="InterPro" id="IPR036291">
    <property type="entry name" value="NAD(P)-bd_dom_sf"/>
</dbReference>
<feature type="domain" description="UDP-glucose/GDP-mannose dehydrogenase N-terminal" evidence="1">
    <location>
        <begin position="15"/>
        <end position="111"/>
    </location>
</feature>
<dbReference type="PANTHER" id="PTHR43491:SF1">
    <property type="entry name" value="UDP-N-ACETYL-D-MANNOSAMINE DEHYDROGENASE"/>
    <property type="match status" value="1"/>
</dbReference>
<dbReference type="PIRSF" id="PIRSF000124">
    <property type="entry name" value="UDPglc_GDPman_dh"/>
    <property type="match status" value="1"/>
</dbReference>